<dbReference type="AlphaFoldDB" id="A0A336LWI4"/>
<dbReference type="VEuPathDB" id="VectorBase:CSON006478"/>
<protein>
    <submittedName>
        <fullName evidence="5">CSON006478 protein</fullName>
    </submittedName>
</protein>
<feature type="compositionally biased region" description="Acidic residues" evidence="2">
    <location>
        <begin position="134"/>
        <end position="152"/>
    </location>
</feature>
<sequence>MSGDVQPRKRKDKSKKRKDDDEPILIREKRSSSEHSPDMDMHIEKESETGGHWCAKIVFFALLSILIGLIALIIIENRGMTEVAQPQGESRFSEYFEGWVEEPKDHDEDHVVHSLHDDHDDDGEDDDDHGHDDDNNEVYEEENLSQQDDEDEKVPVSQEEGDDDDDAVDDEPQVSQEQNDGVRQSQEQEENPNDDDDDNEDDQNVTKEQDATPVSAGNDNDDDDDQNVSAPEDVNLNDGDLPFEEETVADSTEQFFDNDVGEELFVKRLSEEKIAKSKETTKSAENDETPEKSSVAVKIVVGITMLIVGVQVLVNRKPTPPRSASSSELYESREKITDITEKNNEQIQAFKTETIERYIAEQIPVTMQKINTEKIEDEMQPEMNEEEIEEAIIEPQQISIKSKFHDFHAPPPKPVPQITETEAISDENDNLIESKPIESKTESKPESKPVMDLLDPLERDPALLSDSSDVPYETLEVEFIDDDADWEDEEFDDEHDEIYSGGESPEDADDIDEPGSHNEEDEEEEVYSQKKTFDNIDPLFDDDFNEANDNIEKNPKKALKLFEKLLKYRPDSQKLLLGKANALNQLSNLYQDNALLREAIQIYEKLLLDKKIMIKDDAEYEKVGVVCVDRMTFLGNFYKAIEVQKVLVDRFPENPEHRNQLAIIYLMINRLSEAKHILHETLLKWRHNAVALVHYGFVLKQLDNNLEHAVIFLREGIESGEPGTQEGLFYMNLGDALMRLGRSSEALSIYTEGANRGLFLSAYQRSLYNIDRLKAQPFWELEETSYSNDFKKLQKHWRQILKEGVTALNQINRFSDESENLRDHGEWKQFELYARGRRNVSNCKSTPLTCDLIEKFPAASTCKRGQVKYSIMQPKTHVWAHTGPTNCRLRAHLGLKVPQGTFLRVGNETKSWKEGEWLIFDDSFEHEVWHNGTESRLVLIVDIWHPEITEEERKTLTAI</sequence>
<organism evidence="5">
    <name type="scientific">Culicoides sonorensis</name>
    <name type="common">Biting midge</name>
    <dbReference type="NCBI Taxonomy" id="179676"/>
    <lineage>
        <taxon>Eukaryota</taxon>
        <taxon>Metazoa</taxon>
        <taxon>Ecdysozoa</taxon>
        <taxon>Arthropoda</taxon>
        <taxon>Hexapoda</taxon>
        <taxon>Insecta</taxon>
        <taxon>Pterygota</taxon>
        <taxon>Neoptera</taxon>
        <taxon>Endopterygota</taxon>
        <taxon>Diptera</taxon>
        <taxon>Nematocera</taxon>
        <taxon>Chironomoidea</taxon>
        <taxon>Ceratopogonidae</taxon>
        <taxon>Ceratopogoninae</taxon>
        <taxon>Culicoides</taxon>
        <taxon>Monoculicoides</taxon>
    </lineage>
</organism>
<reference evidence="5" key="1">
    <citation type="submission" date="2018-07" db="EMBL/GenBank/DDBJ databases">
        <authorList>
            <person name="Quirk P.G."/>
            <person name="Krulwich T.A."/>
        </authorList>
    </citation>
    <scope>NUCLEOTIDE SEQUENCE</scope>
</reference>
<dbReference type="InterPro" id="IPR039038">
    <property type="entry name" value="ASPH"/>
</dbReference>
<feature type="region of interest" description="Disordered" evidence="2">
    <location>
        <begin position="404"/>
        <end position="470"/>
    </location>
</feature>
<dbReference type="SUPFAM" id="SSF51197">
    <property type="entry name" value="Clavaminate synthase-like"/>
    <property type="match status" value="1"/>
</dbReference>
<dbReference type="InterPro" id="IPR007803">
    <property type="entry name" value="Asp/Arg/Pro-Hydrxlase"/>
</dbReference>
<feature type="region of interest" description="Disordered" evidence="2">
    <location>
        <begin position="112"/>
        <end position="256"/>
    </location>
</feature>
<dbReference type="GO" id="GO:0062101">
    <property type="term" value="F:peptidyl-aspartic acid 3-dioxygenase activity"/>
    <property type="evidence" value="ECO:0007669"/>
    <property type="project" value="InterPro"/>
</dbReference>
<dbReference type="Pfam" id="PF05118">
    <property type="entry name" value="Asp_Arg_Hydrox"/>
    <property type="match status" value="1"/>
</dbReference>
<dbReference type="InterPro" id="IPR027443">
    <property type="entry name" value="IPNS-like_sf"/>
</dbReference>
<evidence type="ECO:0000259" key="4">
    <source>
        <dbReference type="Pfam" id="PF05118"/>
    </source>
</evidence>
<dbReference type="Gene3D" id="1.25.40.10">
    <property type="entry name" value="Tetratricopeptide repeat domain"/>
    <property type="match status" value="2"/>
</dbReference>
<feature type="region of interest" description="Disordered" evidence="2">
    <location>
        <begin position="268"/>
        <end position="293"/>
    </location>
</feature>
<dbReference type="PANTHER" id="PTHR12366:SF29">
    <property type="entry name" value="ASPARTYL BETA-HYDROXYLASE, ISOFORM L"/>
    <property type="match status" value="1"/>
</dbReference>
<keyword evidence="3" id="KW-0812">Transmembrane</keyword>
<feature type="compositionally biased region" description="Acidic residues" evidence="2">
    <location>
        <begin position="504"/>
        <end position="526"/>
    </location>
</feature>
<gene>
    <name evidence="5" type="primary">CSON006478</name>
</gene>
<name>A0A336LWI4_CULSO</name>
<dbReference type="EMBL" id="UFQT01000243">
    <property type="protein sequence ID" value="SSX22285.1"/>
    <property type="molecule type" value="Genomic_DNA"/>
</dbReference>
<feature type="compositionally biased region" description="Polar residues" evidence="2">
    <location>
        <begin position="173"/>
        <end position="183"/>
    </location>
</feature>
<feature type="region of interest" description="Disordered" evidence="2">
    <location>
        <begin position="491"/>
        <end position="531"/>
    </location>
</feature>
<keyword evidence="3" id="KW-1133">Transmembrane helix</keyword>
<feature type="compositionally biased region" description="Basic and acidic residues" evidence="2">
    <location>
        <begin position="435"/>
        <end position="449"/>
    </location>
</feature>
<feature type="compositionally biased region" description="Acidic residues" evidence="2">
    <location>
        <begin position="187"/>
        <end position="203"/>
    </location>
</feature>
<feature type="region of interest" description="Disordered" evidence="2">
    <location>
        <begin position="317"/>
        <end position="337"/>
    </location>
</feature>
<evidence type="ECO:0000256" key="2">
    <source>
        <dbReference type="SAM" id="MobiDB-lite"/>
    </source>
</evidence>
<keyword evidence="3" id="KW-0472">Membrane</keyword>
<evidence type="ECO:0000313" key="5">
    <source>
        <dbReference type="EMBL" id="SSX22285.1"/>
    </source>
</evidence>
<dbReference type="InterPro" id="IPR011990">
    <property type="entry name" value="TPR-like_helical_dom_sf"/>
</dbReference>
<dbReference type="SUPFAM" id="SSF48452">
    <property type="entry name" value="TPR-like"/>
    <property type="match status" value="1"/>
</dbReference>
<feature type="region of interest" description="Disordered" evidence="2">
    <location>
        <begin position="1"/>
        <end position="39"/>
    </location>
</feature>
<feature type="domain" description="Aspartyl/asparaginy/proline hydroxylase" evidence="4">
    <location>
        <begin position="795"/>
        <end position="946"/>
    </location>
</feature>
<evidence type="ECO:0000256" key="3">
    <source>
        <dbReference type="SAM" id="Phobius"/>
    </source>
</evidence>
<dbReference type="PANTHER" id="PTHR12366">
    <property type="entry name" value="ASPARTYL/ASPARAGINYL BETA-HYDROXYLASE"/>
    <property type="match status" value="1"/>
</dbReference>
<proteinExistence type="inferred from homology"/>
<feature type="transmembrane region" description="Helical" evidence="3">
    <location>
        <begin position="57"/>
        <end position="75"/>
    </location>
</feature>
<evidence type="ECO:0000256" key="1">
    <source>
        <dbReference type="ARBA" id="ARBA00007730"/>
    </source>
</evidence>
<dbReference type="Gene3D" id="2.60.120.330">
    <property type="entry name" value="B-lactam Antibiotic, Isopenicillin N Synthase, Chain"/>
    <property type="match status" value="1"/>
</dbReference>
<comment type="similarity">
    <text evidence="1">Belongs to the aspartyl/asparaginyl beta-hydroxylase family.</text>
</comment>
<feature type="compositionally biased region" description="Basic and acidic residues" evidence="2">
    <location>
        <begin position="17"/>
        <end position="39"/>
    </location>
</feature>
<feature type="compositionally biased region" description="Acidic residues" evidence="2">
    <location>
        <begin position="159"/>
        <end position="172"/>
    </location>
</feature>
<dbReference type="GO" id="GO:0005783">
    <property type="term" value="C:endoplasmic reticulum"/>
    <property type="evidence" value="ECO:0007669"/>
    <property type="project" value="TreeGrafter"/>
</dbReference>
<feature type="compositionally biased region" description="Basic and acidic residues" evidence="2">
    <location>
        <begin position="268"/>
        <end position="291"/>
    </location>
</feature>
<accession>A0A336LWI4</accession>